<dbReference type="InterPro" id="IPR052983">
    <property type="entry name" value="MFS_Riboflavin_Transporter"/>
</dbReference>
<dbReference type="PANTHER" id="PTHR43385">
    <property type="entry name" value="RIBOFLAVIN TRANSPORTER RIBJ"/>
    <property type="match status" value="1"/>
</dbReference>
<proteinExistence type="predicted"/>
<evidence type="ECO:0000256" key="4">
    <source>
        <dbReference type="ARBA" id="ARBA00022989"/>
    </source>
</evidence>
<feature type="transmembrane region" description="Helical" evidence="6">
    <location>
        <begin position="167"/>
        <end position="187"/>
    </location>
</feature>
<dbReference type="Gene3D" id="1.20.1250.20">
    <property type="entry name" value="MFS general substrate transporter like domains"/>
    <property type="match status" value="2"/>
</dbReference>
<evidence type="ECO:0000313" key="8">
    <source>
        <dbReference type="Proteomes" id="UP000019141"/>
    </source>
</evidence>
<evidence type="ECO:0000256" key="1">
    <source>
        <dbReference type="ARBA" id="ARBA00004141"/>
    </source>
</evidence>
<dbReference type="CDD" id="cd17355">
    <property type="entry name" value="MFS_YcxA_like"/>
    <property type="match status" value="1"/>
</dbReference>
<dbReference type="PANTHER" id="PTHR43385:SF1">
    <property type="entry name" value="RIBOFLAVIN TRANSPORTER RIBJ"/>
    <property type="match status" value="1"/>
</dbReference>
<dbReference type="GO" id="GO:0022857">
    <property type="term" value="F:transmembrane transporter activity"/>
    <property type="evidence" value="ECO:0007669"/>
    <property type="project" value="InterPro"/>
</dbReference>
<feature type="transmembrane region" description="Helical" evidence="6">
    <location>
        <begin position="12"/>
        <end position="36"/>
    </location>
</feature>
<evidence type="ECO:0000313" key="7">
    <source>
        <dbReference type="EMBL" id="ETX00805.1"/>
    </source>
</evidence>
<organism evidence="7 8">
    <name type="scientific">Entotheonella factor</name>
    <dbReference type="NCBI Taxonomy" id="1429438"/>
    <lineage>
        <taxon>Bacteria</taxon>
        <taxon>Pseudomonadati</taxon>
        <taxon>Nitrospinota/Tectimicrobiota group</taxon>
        <taxon>Candidatus Tectimicrobiota</taxon>
        <taxon>Candidatus Entotheonellia</taxon>
        <taxon>Candidatus Entotheonellales</taxon>
        <taxon>Candidatus Entotheonellaceae</taxon>
        <taxon>Candidatus Entotheonella</taxon>
    </lineage>
</organism>
<evidence type="ECO:0000256" key="6">
    <source>
        <dbReference type="SAM" id="Phobius"/>
    </source>
</evidence>
<feature type="transmembrane region" description="Helical" evidence="6">
    <location>
        <begin position="262"/>
        <end position="281"/>
    </location>
</feature>
<evidence type="ECO:0008006" key="9">
    <source>
        <dbReference type="Google" id="ProtNLM"/>
    </source>
</evidence>
<name>W4LSI0_ENTF1</name>
<dbReference type="InterPro" id="IPR036259">
    <property type="entry name" value="MFS_trans_sf"/>
</dbReference>
<dbReference type="Proteomes" id="UP000019141">
    <property type="component" value="Unassembled WGS sequence"/>
</dbReference>
<feature type="transmembrane region" description="Helical" evidence="6">
    <location>
        <begin position="48"/>
        <end position="70"/>
    </location>
</feature>
<evidence type="ECO:0000256" key="2">
    <source>
        <dbReference type="ARBA" id="ARBA00022448"/>
    </source>
</evidence>
<feature type="transmembrane region" description="Helical" evidence="6">
    <location>
        <begin position="382"/>
        <end position="400"/>
    </location>
</feature>
<feature type="transmembrane region" description="Helical" evidence="6">
    <location>
        <begin position="77"/>
        <end position="94"/>
    </location>
</feature>
<dbReference type="GO" id="GO:0016020">
    <property type="term" value="C:membrane"/>
    <property type="evidence" value="ECO:0007669"/>
    <property type="project" value="UniProtKB-SubCell"/>
</dbReference>
<dbReference type="HOGENOM" id="CLU_001265_59_0_7"/>
<gene>
    <name evidence="7" type="ORF">ETSY1_09860</name>
</gene>
<comment type="caution">
    <text evidence="7">The sequence shown here is derived from an EMBL/GenBank/DDBJ whole genome shotgun (WGS) entry which is preliminary data.</text>
</comment>
<comment type="subcellular location">
    <subcellularLocation>
        <location evidence="1">Membrane</location>
        <topology evidence="1">Multi-pass membrane protein</topology>
    </subcellularLocation>
</comment>
<feature type="transmembrane region" description="Helical" evidence="6">
    <location>
        <begin position="355"/>
        <end position="376"/>
    </location>
</feature>
<dbReference type="InterPro" id="IPR011701">
    <property type="entry name" value="MFS"/>
</dbReference>
<keyword evidence="8" id="KW-1185">Reference proteome</keyword>
<reference evidence="7 8" key="1">
    <citation type="journal article" date="2014" name="Nature">
        <title>An environmental bacterial taxon with a large and distinct metabolic repertoire.</title>
        <authorList>
            <person name="Wilson M.C."/>
            <person name="Mori T."/>
            <person name="Ruckert C."/>
            <person name="Uria A.R."/>
            <person name="Helf M.J."/>
            <person name="Takada K."/>
            <person name="Gernert C."/>
            <person name="Steffens U.A."/>
            <person name="Heycke N."/>
            <person name="Schmitt S."/>
            <person name="Rinke C."/>
            <person name="Helfrich E.J."/>
            <person name="Brachmann A.O."/>
            <person name="Gurgui C."/>
            <person name="Wakimoto T."/>
            <person name="Kracht M."/>
            <person name="Crusemann M."/>
            <person name="Hentschel U."/>
            <person name="Abe I."/>
            <person name="Matsunaga S."/>
            <person name="Kalinowski J."/>
            <person name="Takeyama H."/>
            <person name="Piel J."/>
        </authorList>
    </citation>
    <scope>NUCLEOTIDE SEQUENCE [LARGE SCALE GENOMIC DNA]</scope>
    <source>
        <strain evidence="8">TSY1</strain>
    </source>
</reference>
<evidence type="ECO:0000256" key="3">
    <source>
        <dbReference type="ARBA" id="ARBA00022692"/>
    </source>
</evidence>
<keyword evidence="3 6" id="KW-0812">Transmembrane</keyword>
<evidence type="ECO:0000256" key="5">
    <source>
        <dbReference type="ARBA" id="ARBA00023136"/>
    </source>
</evidence>
<keyword evidence="2" id="KW-0813">Transport</keyword>
<feature type="transmembrane region" description="Helical" evidence="6">
    <location>
        <begin position="100"/>
        <end position="123"/>
    </location>
</feature>
<dbReference type="EMBL" id="AZHW01000301">
    <property type="protein sequence ID" value="ETX00805.1"/>
    <property type="molecule type" value="Genomic_DNA"/>
</dbReference>
<sequence>MCKSGYYGWKIIGALAITETISWGIIYYAFSVFIIPLEQEYGWTRIQISGAFSISLLVSAGMAIPVGFWLDRYGPRGLMTVGSICAVILFYAYSQVTTLPALYTVWVGLGITMAMTLYEPAFVVAAKWFVKRRGAAVATITLAAGFASTIFLPLSDWLLSTFGRIEAKIYLAMILAVGTIPLHALVLRRHPADLGLHPDGMSQDDPATRNSPGHQGATFREALSQSTFWWVAMAFALSTMSGTAVRVHFIPLLIEKGFSGEAAAWLTGLIGAMQVLGRVIYAPAGDKVSVKKMVGALFIIQGASLLLVLMNVVGNLNLWLFVALFGMSHGALTLARPAMMADLYGSVQYGRISSVTVVTKQLATTIAPFGAGYFYVQAGNNYTWVLWIAISLSLLAAVSVTQFRAPTSTFPLDSARQ</sequence>
<dbReference type="Pfam" id="PF07690">
    <property type="entry name" value="MFS_1"/>
    <property type="match status" value="1"/>
</dbReference>
<dbReference type="AlphaFoldDB" id="W4LSI0"/>
<keyword evidence="5 6" id="KW-0472">Membrane</keyword>
<protein>
    <recommendedName>
        <fullName evidence="9">Major facilitator superfamily (MFS) profile domain-containing protein</fullName>
    </recommendedName>
</protein>
<dbReference type="SUPFAM" id="SSF103473">
    <property type="entry name" value="MFS general substrate transporter"/>
    <property type="match status" value="1"/>
</dbReference>
<feature type="transmembrane region" description="Helical" evidence="6">
    <location>
        <begin position="228"/>
        <end position="250"/>
    </location>
</feature>
<feature type="transmembrane region" description="Helical" evidence="6">
    <location>
        <begin position="135"/>
        <end position="155"/>
    </location>
</feature>
<accession>W4LSI0</accession>
<keyword evidence="4 6" id="KW-1133">Transmembrane helix</keyword>